<organism evidence="11 12">
    <name type="scientific">Noviherbaspirillum galbum</name>
    <dbReference type="NCBI Taxonomy" id="2709383"/>
    <lineage>
        <taxon>Bacteria</taxon>
        <taxon>Pseudomonadati</taxon>
        <taxon>Pseudomonadota</taxon>
        <taxon>Betaproteobacteria</taxon>
        <taxon>Burkholderiales</taxon>
        <taxon>Oxalobacteraceae</taxon>
        <taxon>Noviherbaspirillum</taxon>
    </lineage>
</organism>
<dbReference type="Gene3D" id="2.40.30.170">
    <property type="match status" value="1"/>
</dbReference>
<evidence type="ECO:0000259" key="10">
    <source>
        <dbReference type="Pfam" id="PF25989"/>
    </source>
</evidence>
<comment type="caution">
    <text evidence="11">The sequence shown here is derived from an EMBL/GenBank/DDBJ whole genome shotgun (WGS) entry which is preliminary data.</text>
</comment>
<evidence type="ECO:0000259" key="7">
    <source>
        <dbReference type="Pfam" id="PF25876"/>
    </source>
</evidence>
<dbReference type="InterPro" id="IPR058637">
    <property type="entry name" value="YknX-like_C"/>
</dbReference>
<dbReference type="Pfam" id="PF25917">
    <property type="entry name" value="BSH_RND"/>
    <property type="match status" value="1"/>
</dbReference>
<evidence type="ECO:0000313" key="12">
    <source>
        <dbReference type="Proteomes" id="UP000482155"/>
    </source>
</evidence>
<protein>
    <submittedName>
        <fullName evidence="11">Efflux RND transporter periplasmic adaptor subunit</fullName>
    </submittedName>
</protein>
<evidence type="ECO:0000259" key="9">
    <source>
        <dbReference type="Pfam" id="PF25944"/>
    </source>
</evidence>
<dbReference type="Pfam" id="PF25876">
    <property type="entry name" value="HH_MFP_RND"/>
    <property type="match status" value="1"/>
</dbReference>
<keyword evidence="4" id="KW-0997">Cell inner membrane</keyword>
<dbReference type="PANTHER" id="PTHR30469">
    <property type="entry name" value="MULTIDRUG RESISTANCE PROTEIN MDTA"/>
    <property type="match status" value="1"/>
</dbReference>
<reference evidence="11 12" key="1">
    <citation type="submission" date="2020-02" db="EMBL/GenBank/DDBJ databases">
        <authorList>
            <person name="Kim M.K."/>
        </authorList>
    </citation>
    <scope>NUCLEOTIDE SEQUENCE [LARGE SCALE GENOMIC DNA]</scope>
    <source>
        <strain evidence="11 12">17J57-3</strain>
    </source>
</reference>
<dbReference type="EMBL" id="JAAIVB010000046">
    <property type="protein sequence ID" value="NEX62218.1"/>
    <property type="molecule type" value="Genomic_DNA"/>
</dbReference>
<dbReference type="SUPFAM" id="SSF111369">
    <property type="entry name" value="HlyD-like secretion proteins"/>
    <property type="match status" value="1"/>
</dbReference>
<proteinExistence type="inferred from homology"/>
<feature type="domain" description="Multidrug resistance protein MdtA-like barrel-sandwich hybrid" evidence="8">
    <location>
        <begin position="65"/>
        <end position="206"/>
    </location>
</feature>
<dbReference type="AlphaFoldDB" id="A0A6B3SNY7"/>
<dbReference type="Gene3D" id="1.10.287.470">
    <property type="entry name" value="Helix hairpin bin"/>
    <property type="match status" value="1"/>
</dbReference>
<dbReference type="InterPro" id="IPR058624">
    <property type="entry name" value="MdtA-like_HH"/>
</dbReference>
<dbReference type="GO" id="GO:1990281">
    <property type="term" value="C:efflux pump complex"/>
    <property type="evidence" value="ECO:0007669"/>
    <property type="project" value="TreeGrafter"/>
</dbReference>
<feature type="region of interest" description="Disordered" evidence="6">
    <location>
        <begin position="363"/>
        <end position="404"/>
    </location>
</feature>
<keyword evidence="12" id="KW-1185">Reference proteome</keyword>
<dbReference type="PANTHER" id="PTHR30469:SF12">
    <property type="entry name" value="MULTIDRUG RESISTANCE PROTEIN MDTA"/>
    <property type="match status" value="1"/>
</dbReference>
<dbReference type="InterPro" id="IPR006143">
    <property type="entry name" value="RND_pump_MFP"/>
</dbReference>
<dbReference type="Gene3D" id="2.40.420.20">
    <property type="match status" value="1"/>
</dbReference>
<dbReference type="Pfam" id="PF25944">
    <property type="entry name" value="Beta-barrel_RND"/>
    <property type="match status" value="1"/>
</dbReference>
<evidence type="ECO:0000256" key="3">
    <source>
        <dbReference type="ARBA" id="ARBA00022475"/>
    </source>
</evidence>
<gene>
    <name evidence="11" type="ORF">G3574_14110</name>
</gene>
<comment type="subcellular location">
    <subcellularLocation>
        <location evidence="1">Cell membrane</location>
    </subcellularLocation>
</comment>
<feature type="domain" description="Multidrug resistance protein MdtA-like beta-barrel" evidence="9">
    <location>
        <begin position="210"/>
        <end position="294"/>
    </location>
</feature>
<comment type="similarity">
    <text evidence="2">Belongs to the membrane fusion protein (MFP) (TC 8.A.1) family.</text>
</comment>
<feature type="compositionally biased region" description="Low complexity" evidence="6">
    <location>
        <begin position="387"/>
        <end position="397"/>
    </location>
</feature>
<evidence type="ECO:0000259" key="8">
    <source>
        <dbReference type="Pfam" id="PF25917"/>
    </source>
</evidence>
<name>A0A6B3SNY7_9BURK</name>
<dbReference type="Gene3D" id="2.40.50.100">
    <property type="match status" value="1"/>
</dbReference>
<dbReference type="InterPro" id="IPR058625">
    <property type="entry name" value="MdtA-like_BSH"/>
</dbReference>
<evidence type="ECO:0000313" key="11">
    <source>
        <dbReference type="EMBL" id="NEX62218.1"/>
    </source>
</evidence>
<keyword evidence="5" id="KW-0472">Membrane</keyword>
<evidence type="ECO:0000256" key="2">
    <source>
        <dbReference type="ARBA" id="ARBA00009477"/>
    </source>
</evidence>
<keyword evidence="3" id="KW-1003">Cell membrane</keyword>
<evidence type="ECO:0000256" key="5">
    <source>
        <dbReference type="ARBA" id="ARBA00023136"/>
    </source>
</evidence>
<sequence>MTLLGVGLLLGLAWYLVNHQGKEGAGQAGGRRSPPPTTVGIAQVARADLPVIIEALGTVNASAAATVRPQVSGVLKEILFSEGQPVKAGQTLAVIDPRQFEATLMQATGQRQRDEAQLSNARQMLDRFQTLLAQDSIARQEVDTQAALVKQLEGTVAADKAAETTAKLNLGYSRIVAPISGRAGLRNVDLGNVVSPNDTNGITVITQTTPIDVQFALPQDRIPELTARLSGMADGTSLPVTALDQGRQNTLDTGRFLALDNQVDPQTGTVRAKARFDNSRGALYPSQFVNVQLLLRMEPGALVVPVNAVRHGANGDYVYVVDPAQRTAMLRNVKRGLATADKVQILSGLQAGEQVVTEGADRLKDGAKVNLPGERPGAGAPGGQGGNRRNAGSGQRRPTPAGTP</sequence>
<evidence type="ECO:0000256" key="6">
    <source>
        <dbReference type="SAM" id="MobiDB-lite"/>
    </source>
</evidence>
<evidence type="ECO:0000256" key="1">
    <source>
        <dbReference type="ARBA" id="ARBA00004236"/>
    </source>
</evidence>
<feature type="domain" description="Multidrug resistance protein MdtA-like alpha-helical hairpin" evidence="7">
    <location>
        <begin position="103"/>
        <end position="173"/>
    </location>
</feature>
<feature type="domain" description="YknX-like C-terminal permuted SH3-like" evidence="10">
    <location>
        <begin position="301"/>
        <end position="370"/>
    </location>
</feature>
<accession>A0A6B3SNY7</accession>
<dbReference type="InterPro" id="IPR058626">
    <property type="entry name" value="MdtA-like_b-barrel"/>
</dbReference>
<dbReference type="NCBIfam" id="TIGR01730">
    <property type="entry name" value="RND_mfp"/>
    <property type="match status" value="1"/>
</dbReference>
<dbReference type="Pfam" id="PF25989">
    <property type="entry name" value="YknX_C"/>
    <property type="match status" value="1"/>
</dbReference>
<dbReference type="Proteomes" id="UP000482155">
    <property type="component" value="Unassembled WGS sequence"/>
</dbReference>
<evidence type="ECO:0000256" key="4">
    <source>
        <dbReference type="ARBA" id="ARBA00022519"/>
    </source>
</evidence>
<dbReference type="GO" id="GO:0015562">
    <property type="term" value="F:efflux transmembrane transporter activity"/>
    <property type="evidence" value="ECO:0007669"/>
    <property type="project" value="TreeGrafter"/>
</dbReference>